<dbReference type="Proteomes" id="UP000800981">
    <property type="component" value="Unassembled WGS sequence"/>
</dbReference>
<dbReference type="PROSITE" id="PS51257">
    <property type="entry name" value="PROKAR_LIPOPROTEIN"/>
    <property type="match status" value="1"/>
</dbReference>
<dbReference type="InterPro" id="IPR046281">
    <property type="entry name" value="DUF6318"/>
</dbReference>
<evidence type="ECO:0000259" key="1">
    <source>
        <dbReference type="Pfam" id="PF19843"/>
    </source>
</evidence>
<reference evidence="2 3" key="1">
    <citation type="submission" date="2020-03" db="EMBL/GenBank/DDBJ databases">
        <title>Two novel Motilibacter sp.</title>
        <authorList>
            <person name="Liu S."/>
        </authorList>
    </citation>
    <scope>NUCLEOTIDE SEQUENCE [LARGE SCALE GENOMIC DNA]</scope>
    <source>
        <strain evidence="2 3">E257</strain>
    </source>
</reference>
<organism evidence="2 3">
    <name type="scientific">Motilibacter deserti</name>
    <dbReference type="NCBI Taxonomy" id="2714956"/>
    <lineage>
        <taxon>Bacteria</taxon>
        <taxon>Bacillati</taxon>
        <taxon>Actinomycetota</taxon>
        <taxon>Actinomycetes</taxon>
        <taxon>Motilibacterales</taxon>
        <taxon>Motilibacteraceae</taxon>
        <taxon>Motilibacter</taxon>
    </lineage>
</organism>
<dbReference type="EMBL" id="JAANNP010000002">
    <property type="protein sequence ID" value="NHC13654.1"/>
    <property type="molecule type" value="Genomic_DNA"/>
</dbReference>
<sequence>MRLRSLNAVAAAGSAVIMLGGCGGGGGGQAAPAVVIPTQVASVSARPAAPTPTVDVTSETYESAKSFVGHYVDLVNYAYRTGDARPMRSQSLAECVACSRYSTSVSDVFSSGGHFEKYAMEVTDLAAPGRAGTEVQTVMVTLDYDGLVWVDNAGKRRSVDKPASDVRLFFRLQHAGDGWRVAGIDSGAVT</sequence>
<proteinExistence type="predicted"/>
<keyword evidence="3" id="KW-1185">Reference proteome</keyword>
<evidence type="ECO:0000313" key="2">
    <source>
        <dbReference type="EMBL" id="NHC13654.1"/>
    </source>
</evidence>
<evidence type="ECO:0000313" key="3">
    <source>
        <dbReference type="Proteomes" id="UP000800981"/>
    </source>
</evidence>
<protein>
    <recommendedName>
        <fullName evidence="1">DUF6318 domain-containing protein</fullName>
    </recommendedName>
</protein>
<dbReference type="Pfam" id="PF19843">
    <property type="entry name" value="DUF6318"/>
    <property type="match status" value="1"/>
</dbReference>
<dbReference type="RefSeq" id="WP_166280309.1">
    <property type="nucleotide sequence ID" value="NZ_JAANNP010000002.1"/>
</dbReference>
<gene>
    <name evidence="2" type="ORF">G9H71_07650</name>
</gene>
<feature type="domain" description="DUF6318" evidence="1">
    <location>
        <begin position="50"/>
        <end position="182"/>
    </location>
</feature>
<comment type="caution">
    <text evidence="2">The sequence shown here is derived from an EMBL/GenBank/DDBJ whole genome shotgun (WGS) entry which is preliminary data.</text>
</comment>
<name>A0ABX0GS12_9ACTN</name>
<accession>A0ABX0GS12</accession>